<dbReference type="Gene3D" id="3.10.20.370">
    <property type="match status" value="1"/>
</dbReference>
<dbReference type="Pfam" id="PF17917">
    <property type="entry name" value="RT_RNaseH"/>
    <property type="match status" value="1"/>
</dbReference>
<reference evidence="9 10" key="1">
    <citation type="submission" date="2020-02" db="EMBL/GenBank/DDBJ databases">
        <authorList>
            <person name="Ferguson B K."/>
        </authorList>
    </citation>
    <scope>NUCLEOTIDE SEQUENCE [LARGE SCALE GENOMIC DNA]</scope>
</reference>
<evidence type="ECO:0000256" key="3">
    <source>
        <dbReference type="ARBA" id="ARBA00022722"/>
    </source>
</evidence>
<evidence type="ECO:0000256" key="7">
    <source>
        <dbReference type="SAM" id="MobiDB-lite"/>
    </source>
</evidence>
<gene>
    <name evidence="9" type="ORF">NTEN_LOCUS20759</name>
</gene>
<organism evidence="9 10">
    <name type="scientific">Nesidiocoris tenuis</name>
    <dbReference type="NCBI Taxonomy" id="355587"/>
    <lineage>
        <taxon>Eukaryota</taxon>
        <taxon>Metazoa</taxon>
        <taxon>Ecdysozoa</taxon>
        <taxon>Arthropoda</taxon>
        <taxon>Hexapoda</taxon>
        <taxon>Insecta</taxon>
        <taxon>Pterygota</taxon>
        <taxon>Neoptera</taxon>
        <taxon>Paraneoptera</taxon>
        <taxon>Hemiptera</taxon>
        <taxon>Heteroptera</taxon>
        <taxon>Panheteroptera</taxon>
        <taxon>Cimicomorpha</taxon>
        <taxon>Miridae</taxon>
        <taxon>Dicyphina</taxon>
        <taxon>Nesidiocoris</taxon>
    </lineage>
</organism>
<keyword evidence="3" id="KW-0540">Nuclease</keyword>
<feature type="region of interest" description="Disordered" evidence="7">
    <location>
        <begin position="735"/>
        <end position="759"/>
    </location>
</feature>
<dbReference type="OrthoDB" id="420169at2759"/>
<keyword evidence="1" id="KW-0808">Transferase</keyword>
<protein>
    <recommendedName>
        <fullName evidence="8">Reverse transcriptase RNase H-like domain-containing protein</fullName>
    </recommendedName>
</protein>
<evidence type="ECO:0000259" key="8">
    <source>
        <dbReference type="Pfam" id="PF17917"/>
    </source>
</evidence>
<dbReference type="AlphaFoldDB" id="A0A6H5HHA4"/>
<feature type="region of interest" description="Disordered" evidence="7">
    <location>
        <begin position="1"/>
        <end position="27"/>
    </location>
</feature>
<keyword evidence="10" id="KW-1185">Reference proteome</keyword>
<keyword evidence="2" id="KW-0548">Nucleotidyltransferase</keyword>
<dbReference type="InterPro" id="IPR022048">
    <property type="entry name" value="Envelope_fusion-like"/>
</dbReference>
<feature type="compositionally biased region" description="Basic residues" evidence="7">
    <location>
        <begin position="1"/>
        <end position="13"/>
    </location>
</feature>
<dbReference type="EMBL" id="CADCXU010030479">
    <property type="protein sequence ID" value="CAB0016596.1"/>
    <property type="molecule type" value="Genomic_DNA"/>
</dbReference>
<dbReference type="GO" id="GO:0016787">
    <property type="term" value="F:hydrolase activity"/>
    <property type="evidence" value="ECO:0007669"/>
    <property type="project" value="UniProtKB-KW"/>
</dbReference>
<evidence type="ECO:0000313" key="9">
    <source>
        <dbReference type="EMBL" id="CAB0016596.1"/>
    </source>
</evidence>
<feature type="compositionally biased region" description="Polar residues" evidence="7">
    <location>
        <begin position="735"/>
        <end position="745"/>
    </location>
</feature>
<evidence type="ECO:0000313" key="10">
    <source>
        <dbReference type="Proteomes" id="UP000479000"/>
    </source>
</evidence>
<evidence type="ECO:0000256" key="1">
    <source>
        <dbReference type="ARBA" id="ARBA00022679"/>
    </source>
</evidence>
<keyword evidence="6" id="KW-0695">RNA-directed DNA polymerase</keyword>
<name>A0A6H5HHA4_9HEMI</name>
<keyword evidence="4" id="KW-0255">Endonuclease</keyword>
<keyword evidence="5" id="KW-0378">Hydrolase</keyword>
<dbReference type="Pfam" id="PF12259">
    <property type="entry name" value="Baculo_F"/>
    <property type="match status" value="1"/>
</dbReference>
<proteinExistence type="predicted"/>
<dbReference type="FunFam" id="3.10.20.370:FF:000001">
    <property type="entry name" value="Retrovirus-related Pol polyprotein from transposon 17.6-like protein"/>
    <property type="match status" value="1"/>
</dbReference>
<evidence type="ECO:0000256" key="4">
    <source>
        <dbReference type="ARBA" id="ARBA00022759"/>
    </source>
</evidence>
<accession>A0A6H5HHA4</accession>
<dbReference type="GO" id="GO:0004519">
    <property type="term" value="F:endonuclease activity"/>
    <property type="evidence" value="ECO:0007669"/>
    <property type="project" value="UniProtKB-KW"/>
</dbReference>
<evidence type="ECO:0000256" key="5">
    <source>
        <dbReference type="ARBA" id="ARBA00022801"/>
    </source>
</evidence>
<dbReference type="InterPro" id="IPR043502">
    <property type="entry name" value="DNA/RNA_pol_sf"/>
</dbReference>
<dbReference type="GO" id="GO:0003964">
    <property type="term" value="F:RNA-directed DNA polymerase activity"/>
    <property type="evidence" value="ECO:0007669"/>
    <property type="project" value="UniProtKB-KW"/>
</dbReference>
<dbReference type="SUPFAM" id="SSF56672">
    <property type="entry name" value="DNA/RNA polymerases"/>
    <property type="match status" value="1"/>
</dbReference>
<dbReference type="InterPro" id="IPR041373">
    <property type="entry name" value="RT_RNaseH"/>
</dbReference>
<feature type="domain" description="Reverse transcriptase RNase H-like" evidence="8">
    <location>
        <begin position="255"/>
        <end position="358"/>
    </location>
</feature>
<evidence type="ECO:0000256" key="2">
    <source>
        <dbReference type="ARBA" id="ARBA00022695"/>
    </source>
</evidence>
<evidence type="ECO:0000256" key="6">
    <source>
        <dbReference type="ARBA" id="ARBA00022918"/>
    </source>
</evidence>
<sequence>MKKMSGNRSKNRGHAPPEVAREEFVRKDHPILSGKAVSSRTPDPEVLLPRVLFAILRGGHHRQRVGDLSPTSFQERFTIVIPEFKKTGSTIRTCNKNFCQSACAVRYTPYAARFTPYAVRFTPSTLRCTQPALRRTPPALRRTPPALRRTPSALRRTPSAILLPPSTLRLPPSRDNLAAAVGAALGDIPEEQAEQIRQQQEMAAYIQENFAAVTKPLTQRLKKGATINPKDPDFVECFERCKLLLVNEPILQYPDFEKPFNLTTDASNIAIAGILSQNTNGGDLPIAYASRVLSDSEKNLSTIEKECLAVVWATHHFRPYLFGRKFKIFTDHRPLQWLFSLKEPSSKLFRWRLKLEEYDYEIHYKKGTANANADALSRVEIQNNETNSPNSPNSPSIDYLTDPEQVRQILGWEQCSTPPIHVDPRTIISDPDEIQRVIGEKLENAGVENDTMSVIDELVNRRHDELVQDRSDQSLVVNLDESDRLTEDSSVAPTVHSNYEGNTTFAIPISDKPVNHSNHQILKSELIDLKELTSFRVFVGTVKNLIDHHRILLDVILDAVQDIDNSLTFCKLGALHPSIISPHDLSAELRKISEFYPGRLLPFHGEMFFDLQPFVKTKCAIGTDEIIYFLDVPIVEQENFELLQLYPIPTESDSSWLTTVPSANYVLKSGSSFKPLKENCVQGNPYLCAEHLIKHTPIECEINIFSDNRKYVAVLDPRFLYEVADCENQSVGTGTGYPKTSTFRTGDSVLNGRSSQHLV</sequence>
<dbReference type="PANTHER" id="PTHR34072">
    <property type="entry name" value="ENZYMATIC POLYPROTEIN-RELATED"/>
    <property type="match status" value="1"/>
</dbReference>
<dbReference type="CDD" id="cd09274">
    <property type="entry name" value="RNase_HI_RT_Ty3"/>
    <property type="match status" value="1"/>
</dbReference>
<dbReference type="PANTHER" id="PTHR34072:SF52">
    <property type="entry name" value="RIBONUCLEASE H"/>
    <property type="match status" value="1"/>
</dbReference>
<dbReference type="Proteomes" id="UP000479000">
    <property type="component" value="Unassembled WGS sequence"/>
</dbReference>